<dbReference type="InterPro" id="IPR001034">
    <property type="entry name" value="DeoR_HTH"/>
</dbReference>
<dbReference type="Gene3D" id="1.10.10.10">
    <property type="entry name" value="Winged helix-like DNA-binding domain superfamily/Winged helix DNA-binding domain"/>
    <property type="match status" value="1"/>
</dbReference>
<dbReference type="SMART" id="SM00420">
    <property type="entry name" value="HTH_DEOR"/>
    <property type="match status" value="1"/>
</dbReference>
<dbReference type="Pfam" id="PF13377">
    <property type="entry name" value="Peripla_BP_3"/>
    <property type="match status" value="1"/>
</dbReference>
<dbReference type="PROSITE" id="PS00894">
    <property type="entry name" value="HTH_DEOR_1"/>
    <property type="match status" value="1"/>
</dbReference>
<evidence type="ECO:0000256" key="1">
    <source>
        <dbReference type="ARBA" id="ARBA00023015"/>
    </source>
</evidence>
<protein>
    <submittedName>
        <fullName evidence="5">LacI family transcriptional regulator</fullName>
    </submittedName>
</protein>
<evidence type="ECO:0000256" key="3">
    <source>
        <dbReference type="ARBA" id="ARBA00023163"/>
    </source>
</evidence>
<dbReference type="InterPro" id="IPR036390">
    <property type="entry name" value="WH_DNA-bd_sf"/>
</dbReference>
<sequence length="366" mass="39912">MTESESRPVFGIARRERIMDELRVAGAVRVADLAREFGVSELTIRRDIGELADRGLVTRVHGGATLRSRLDTTVAPRASAAGPRYRVGMVVPSLNYYWPQIVIGARASATELGVQLVLRGASYEAADQRRQISSMVDSGGFHGLIVAPENQGPDGHALLSWLEQLPVPVVLVERQAPASLGLTRLEWVSSDHVYGGYLAAAHLAALGHRSVGILTSERSPTSWQLRRGWAKAVDELGLHETLDLNAALDHMEGPERTVLVESMLDRLRETDTTAMLIHSDPQALLVQQNALDRGWSLPEDLSLIAYDDEVAENGAPPITALRPPKQHVGRRAVEVMLARLAEGPSRPVERVQVIPVLHPRESTAAV</sequence>
<name>A0ABM8FXW6_9MICO</name>
<dbReference type="PANTHER" id="PTHR30146">
    <property type="entry name" value="LACI-RELATED TRANSCRIPTIONAL REPRESSOR"/>
    <property type="match status" value="1"/>
</dbReference>
<dbReference type="InterPro" id="IPR018356">
    <property type="entry name" value="Tscrpt_reg_HTH_DeoR_CS"/>
</dbReference>
<dbReference type="EMBL" id="AP027728">
    <property type="protein sequence ID" value="BDZ40436.1"/>
    <property type="molecule type" value="Genomic_DNA"/>
</dbReference>
<dbReference type="Pfam" id="PF08220">
    <property type="entry name" value="HTH_DeoR"/>
    <property type="match status" value="1"/>
</dbReference>
<gene>
    <name evidence="5" type="primary">lacI_3</name>
    <name evidence="5" type="ORF">GCM10025863_30500</name>
</gene>
<dbReference type="InterPro" id="IPR036388">
    <property type="entry name" value="WH-like_DNA-bd_sf"/>
</dbReference>
<reference evidence="6" key="1">
    <citation type="journal article" date="2019" name="Int. J. Syst. Evol. Microbiol.">
        <title>The Global Catalogue of Microorganisms (GCM) 10K type strain sequencing project: providing services to taxonomists for standard genome sequencing and annotation.</title>
        <authorList>
            <consortium name="The Broad Institute Genomics Platform"/>
            <consortium name="The Broad Institute Genome Sequencing Center for Infectious Disease"/>
            <person name="Wu L."/>
            <person name="Ma J."/>
        </authorList>
    </citation>
    <scope>NUCLEOTIDE SEQUENCE [LARGE SCALE GENOMIC DNA]</scope>
    <source>
        <strain evidence="6">NBRC 106310</strain>
    </source>
</reference>
<dbReference type="SUPFAM" id="SSF53822">
    <property type="entry name" value="Periplasmic binding protein-like I"/>
    <property type="match status" value="1"/>
</dbReference>
<dbReference type="SUPFAM" id="SSF46785">
    <property type="entry name" value="Winged helix' DNA-binding domain"/>
    <property type="match status" value="1"/>
</dbReference>
<dbReference type="PANTHER" id="PTHR30146:SF155">
    <property type="entry name" value="ALANINE RACEMASE"/>
    <property type="match status" value="1"/>
</dbReference>
<dbReference type="InterPro" id="IPR046335">
    <property type="entry name" value="LacI/GalR-like_sensor"/>
</dbReference>
<proteinExistence type="predicted"/>
<keyword evidence="6" id="KW-1185">Reference proteome</keyword>
<evidence type="ECO:0000313" key="6">
    <source>
        <dbReference type="Proteomes" id="UP001321543"/>
    </source>
</evidence>
<dbReference type="PROSITE" id="PS51000">
    <property type="entry name" value="HTH_DEOR_2"/>
    <property type="match status" value="1"/>
</dbReference>
<feature type="domain" description="HTH deoR-type" evidence="4">
    <location>
        <begin position="11"/>
        <end position="66"/>
    </location>
</feature>
<dbReference type="Proteomes" id="UP001321543">
    <property type="component" value="Chromosome"/>
</dbReference>
<dbReference type="InterPro" id="IPR028082">
    <property type="entry name" value="Peripla_BP_I"/>
</dbReference>
<accession>A0ABM8FXW6</accession>
<organism evidence="5 6">
    <name type="scientific">Microbacterium suwonense</name>
    <dbReference type="NCBI Taxonomy" id="683047"/>
    <lineage>
        <taxon>Bacteria</taxon>
        <taxon>Bacillati</taxon>
        <taxon>Actinomycetota</taxon>
        <taxon>Actinomycetes</taxon>
        <taxon>Micrococcales</taxon>
        <taxon>Microbacteriaceae</taxon>
        <taxon>Microbacterium</taxon>
    </lineage>
</organism>
<keyword evidence="3" id="KW-0804">Transcription</keyword>
<keyword evidence="1" id="KW-0805">Transcription regulation</keyword>
<dbReference type="RefSeq" id="WP_286300961.1">
    <property type="nucleotide sequence ID" value="NZ_AP027728.1"/>
</dbReference>
<dbReference type="Gene3D" id="3.40.50.2300">
    <property type="match status" value="2"/>
</dbReference>
<evidence type="ECO:0000313" key="5">
    <source>
        <dbReference type="EMBL" id="BDZ40436.1"/>
    </source>
</evidence>
<dbReference type="PRINTS" id="PR00037">
    <property type="entry name" value="HTHLACR"/>
</dbReference>
<evidence type="ECO:0000259" key="4">
    <source>
        <dbReference type="PROSITE" id="PS51000"/>
    </source>
</evidence>
<evidence type="ECO:0000256" key="2">
    <source>
        <dbReference type="ARBA" id="ARBA00023125"/>
    </source>
</evidence>
<keyword evidence="2" id="KW-0238">DNA-binding</keyword>